<keyword evidence="7" id="KW-0319">Glycerol metabolism</keyword>
<dbReference type="InterPro" id="IPR000577">
    <property type="entry name" value="Carb_kinase_FGGY"/>
</dbReference>
<dbReference type="InterPro" id="IPR043129">
    <property type="entry name" value="ATPase_NBD"/>
</dbReference>
<evidence type="ECO:0000256" key="7">
    <source>
        <dbReference type="ARBA" id="ARBA00022798"/>
    </source>
</evidence>
<dbReference type="PIRSF" id="PIRSF000538">
    <property type="entry name" value="GlpK"/>
    <property type="match status" value="1"/>
</dbReference>
<dbReference type="GO" id="GO:0004370">
    <property type="term" value="F:glycerol kinase activity"/>
    <property type="evidence" value="ECO:0007669"/>
    <property type="project" value="UniProtKB-EC"/>
</dbReference>
<comment type="caution">
    <text evidence="13">The sequence shown here is derived from an EMBL/GenBank/DDBJ whole genome shotgun (WGS) entry which is preliminary data.</text>
</comment>
<feature type="domain" description="Carbohydrate kinase FGGY N-terminal" evidence="11">
    <location>
        <begin position="5"/>
        <end position="252"/>
    </location>
</feature>
<keyword evidence="4" id="KW-0808">Transferase</keyword>
<dbReference type="GO" id="GO:0019563">
    <property type="term" value="P:glycerol catabolic process"/>
    <property type="evidence" value="ECO:0007669"/>
    <property type="project" value="TreeGrafter"/>
</dbReference>
<name>A0A1G1KS98_9BACT</name>
<sequence>MAGKYILAIDQGTTGTRAILYDSSGRLVVSAYQEHRQYYPKPGWVEHDANEILTRTKSVICTAIKKSGISAHRIHSIGITNQRETIVLWDRKSGQPLRRAIVWQDRRTDPICRSLKKSKWSSRISRKTGLLCDPYFSGTKLKWWFTLEPELRKKAKRGTICCGTIDSWLLFHLTGGLVHATDFTNASRTLLFNIHTKSWDAELCRLMNTPRHILPRVRPSNSMFGRTKNFNGLPDGIPIGALVGDQQAALYGQGCYHAGQSKNTYGTGCFLLMNIGKKLVLSRSGLLTTIACDQEGNPVYALEGVVFIAGAAIQWLRDGLRIIKRASETEAIARKTKQHDEVVVVPAFTGLGAPYWKADARGAIFGITRGTTREAMIKATLHSIAHQVKTVFDLMVRESKTPIRALKVDGGASHNGYLMQFQADLLGIPVEVSSFPESTAWGAAKLAGLTSGFWTDVRALDRRTSYQKFSPKMAACKRTELLKQWDEAIRKMVA</sequence>
<keyword evidence="6 13" id="KW-0418">Kinase</keyword>
<dbReference type="PANTHER" id="PTHR10196:SF69">
    <property type="entry name" value="GLYCEROL KINASE"/>
    <property type="match status" value="1"/>
</dbReference>
<evidence type="ECO:0000256" key="2">
    <source>
        <dbReference type="ARBA" id="ARBA00009156"/>
    </source>
</evidence>
<reference evidence="13 14" key="1">
    <citation type="journal article" date="2016" name="Nat. Commun.">
        <title>Thousands of microbial genomes shed light on interconnected biogeochemical processes in an aquifer system.</title>
        <authorList>
            <person name="Anantharaman K."/>
            <person name="Brown C.T."/>
            <person name="Hug L.A."/>
            <person name="Sharon I."/>
            <person name="Castelle C.J."/>
            <person name="Probst A.J."/>
            <person name="Thomas B.C."/>
            <person name="Singh A."/>
            <person name="Wilkins M.J."/>
            <person name="Karaoz U."/>
            <person name="Brodie E.L."/>
            <person name="Williams K.H."/>
            <person name="Hubbard S.S."/>
            <person name="Banfield J.F."/>
        </authorList>
    </citation>
    <scope>NUCLEOTIDE SEQUENCE [LARGE SCALE GENOMIC DNA]</scope>
</reference>
<comment type="catalytic activity">
    <reaction evidence="10">
        <text>glycerol + ATP = sn-glycerol 3-phosphate + ADP + H(+)</text>
        <dbReference type="Rhea" id="RHEA:21644"/>
        <dbReference type="ChEBI" id="CHEBI:15378"/>
        <dbReference type="ChEBI" id="CHEBI:17754"/>
        <dbReference type="ChEBI" id="CHEBI:30616"/>
        <dbReference type="ChEBI" id="CHEBI:57597"/>
        <dbReference type="ChEBI" id="CHEBI:456216"/>
        <dbReference type="EC" id="2.7.1.30"/>
    </reaction>
</comment>
<evidence type="ECO:0000313" key="13">
    <source>
        <dbReference type="EMBL" id="OGW95429.1"/>
    </source>
</evidence>
<evidence type="ECO:0000256" key="10">
    <source>
        <dbReference type="ARBA" id="ARBA00052101"/>
    </source>
</evidence>
<evidence type="ECO:0000256" key="8">
    <source>
        <dbReference type="ARBA" id="ARBA00022840"/>
    </source>
</evidence>
<evidence type="ECO:0000256" key="9">
    <source>
        <dbReference type="ARBA" id="ARBA00043149"/>
    </source>
</evidence>
<proteinExistence type="inferred from homology"/>
<dbReference type="InterPro" id="IPR005999">
    <property type="entry name" value="Glycerol_kin"/>
</dbReference>
<keyword evidence="8" id="KW-0067">ATP-binding</keyword>
<organism evidence="13 14">
    <name type="scientific">Candidatus Danuiimicrobium aquiferis</name>
    <dbReference type="NCBI Taxonomy" id="1801832"/>
    <lineage>
        <taxon>Bacteria</taxon>
        <taxon>Pseudomonadati</taxon>
        <taxon>Candidatus Omnitrophota</taxon>
        <taxon>Candidatus Danuiimicrobium</taxon>
    </lineage>
</organism>
<dbReference type="NCBIfam" id="TIGR01311">
    <property type="entry name" value="glycerol_kin"/>
    <property type="match status" value="1"/>
</dbReference>
<evidence type="ECO:0000256" key="1">
    <source>
        <dbReference type="ARBA" id="ARBA00005190"/>
    </source>
</evidence>
<dbReference type="FunFam" id="3.30.420.40:FF:000008">
    <property type="entry name" value="Glycerol kinase"/>
    <property type="match status" value="1"/>
</dbReference>
<dbReference type="GO" id="GO:0006072">
    <property type="term" value="P:glycerol-3-phosphate metabolic process"/>
    <property type="evidence" value="ECO:0007669"/>
    <property type="project" value="InterPro"/>
</dbReference>
<dbReference type="GO" id="GO:0005524">
    <property type="term" value="F:ATP binding"/>
    <property type="evidence" value="ECO:0007669"/>
    <property type="project" value="UniProtKB-KW"/>
</dbReference>
<evidence type="ECO:0000259" key="12">
    <source>
        <dbReference type="Pfam" id="PF02782"/>
    </source>
</evidence>
<dbReference type="Pfam" id="PF00370">
    <property type="entry name" value="FGGY_N"/>
    <property type="match status" value="1"/>
</dbReference>
<dbReference type="CDD" id="cd07769">
    <property type="entry name" value="ASKHA_NBD_FGGY_GK"/>
    <property type="match status" value="1"/>
</dbReference>
<gene>
    <name evidence="13" type="ORF">A3G33_10655</name>
</gene>
<dbReference type="EMBL" id="MHFR01000063">
    <property type="protein sequence ID" value="OGW95429.1"/>
    <property type="molecule type" value="Genomic_DNA"/>
</dbReference>
<dbReference type="PANTHER" id="PTHR10196">
    <property type="entry name" value="SUGAR KINASE"/>
    <property type="match status" value="1"/>
</dbReference>
<accession>A0A1G1KS98</accession>
<dbReference type="Gene3D" id="3.30.420.40">
    <property type="match status" value="2"/>
</dbReference>
<keyword evidence="5" id="KW-0547">Nucleotide-binding</keyword>
<dbReference type="GO" id="GO:0005829">
    <property type="term" value="C:cytosol"/>
    <property type="evidence" value="ECO:0007669"/>
    <property type="project" value="TreeGrafter"/>
</dbReference>
<evidence type="ECO:0000313" key="14">
    <source>
        <dbReference type="Proteomes" id="UP000178187"/>
    </source>
</evidence>
<evidence type="ECO:0000259" key="11">
    <source>
        <dbReference type="Pfam" id="PF00370"/>
    </source>
</evidence>
<evidence type="ECO:0000256" key="5">
    <source>
        <dbReference type="ARBA" id="ARBA00022741"/>
    </source>
</evidence>
<dbReference type="Proteomes" id="UP000178187">
    <property type="component" value="Unassembled WGS sequence"/>
</dbReference>
<feature type="domain" description="Carbohydrate kinase FGGY C-terminal" evidence="12">
    <location>
        <begin position="263"/>
        <end position="449"/>
    </location>
</feature>
<dbReference type="InterPro" id="IPR018484">
    <property type="entry name" value="FGGY_N"/>
</dbReference>
<dbReference type="InterPro" id="IPR018485">
    <property type="entry name" value="FGGY_C"/>
</dbReference>
<evidence type="ECO:0000256" key="6">
    <source>
        <dbReference type="ARBA" id="ARBA00022777"/>
    </source>
</evidence>
<protein>
    <recommendedName>
        <fullName evidence="3">glycerol kinase</fullName>
        <ecNumber evidence="3">2.7.1.30</ecNumber>
    </recommendedName>
    <alternativeName>
        <fullName evidence="9">ATP:glycerol 3-phosphotransferase</fullName>
    </alternativeName>
</protein>
<dbReference type="Pfam" id="PF02782">
    <property type="entry name" value="FGGY_C"/>
    <property type="match status" value="1"/>
</dbReference>
<dbReference type="FunFam" id="3.30.420.40:FF:000007">
    <property type="entry name" value="Glycerol kinase"/>
    <property type="match status" value="1"/>
</dbReference>
<dbReference type="SUPFAM" id="SSF53067">
    <property type="entry name" value="Actin-like ATPase domain"/>
    <property type="match status" value="2"/>
</dbReference>
<evidence type="ECO:0000256" key="4">
    <source>
        <dbReference type="ARBA" id="ARBA00022679"/>
    </source>
</evidence>
<dbReference type="NCBIfam" id="NF000756">
    <property type="entry name" value="PRK00047.1"/>
    <property type="match status" value="1"/>
</dbReference>
<dbReference type="EC" id="2.7.1.30" evidence="3"/>
<comment type="similarity">
    <text evidence="2">Belongs to the FGGY kinase family.</text>
</comment>
<evidence type="ECO:0000256" key="3">
    <source>
        <dbReference type="ARBA" id="ARBA00012099"/>
    </source>
</evidence>
<comment type="pathway">
    <text evidence="1">Polyol metabolism; glycerol degradation via glycerol kinase pathway; sn-glycerol 3-phosphate from glycerol: step 1/1.</text>
</comment>
<dbReference type="AlphaFoldDB" id="A0A1G1KS98"/>